<dbReference type="Proteomes" id="UP000674425">
    <property type="component" value="Unassembled WGS sequence"/>
</dbReference>
<sequence length="270" mass="27892">MSVVPADTVVLPFAASVPAFASDCAALTPRFCTAVIEPALPSWPAFTATLPLPPMAPPCSLFSSPVVVIVRPSALSEATRPAVLSRLPAFAASAPAACRVPPRLEIAPETFAVSAPCETIWPFRFDNAPAVSVCAPADVSDPLSFVSVPCALADSVPPAVVFAPARFRSPALAVRPRLPLADVALPARFIDAPESAALPPAAFWPVAERAPPATTVRSPACAIEPSPLIPAPSVPVDTTLFAFALRFCCAASVPLLVRSPAVLTETTRCA</sequence>
<accession>A0ABN7NI46</accession>
<evidence type="ECO:0008006" key="4">
    <source>
        <dbReference type="Google" id="ProtNLM"/>
    </source>
</evidence>
<comment type="caution">
    <text evidence="2">The sequence shown here is derived from an EMBL/GenBank/DDBJ whole genome shotgun (WGS) entry which is preliminary data.</text>
</comment>
<organism evidence="2 3">
    <name type="scientific">Paraburkholderia aspalathi</name>
    <dbReference type="NCBI Taxonomy" id="1324617"/>
    <lineage>
        <taxon>Bacteria</taxon>
        <taxon>Pseudomonadati</taxon>
        <taxon>Pseudomonadota</taxon>
        <taxon>Betaproteobacteria</taxon>
        <taxon>Burkholderiales</taxon>
        <taxon>Burkholderiaceae</taxon>
        <taxon>Paraburkholderia</taxon>
    </lineage>
</organism>
<evidence type="ECO:0000313" key="3">
    <source>
        <dbReference type="Proteomes" id="UP000674425"/>
    </source>
</evidence>
<reference evidence="2 3" key="1">
    <citation type="submission" date="2021-02" db="EMBL/GenBank/DDBJ databases">
        <authorList>
            <person name="Vanwijnsberghe S."/>
        </authorList>
    </citation>
    <scope>NUCLEOTIDE SEQUENCE [LARGE SCALE GENOMIC DNA]</scope>
    <source>
        <strain evidence="2 3">R-69658</strain>
    </source>
</reference>
<feature type="chain" id="PRO_5047355935" description="DNA-directed RNA polymerase II subunit RPB1" evidence="1">
    <location>
        <begin position="22"/>
        <end position="270"/>
    </location>
</feature>
<protein>
    <recommendedName>
        <fullName evidence="4">DNA-directed RNA polymerase II subunit RPB1</fullName>
    </recommendedName>
</protein>
<gene>
    <name evidence="2" type="ORF">R69658_07956</name>
</gene>
<evidence type="ECO:0000313" key="2">
    <source>
        <dbReference type="EMBL" id="CAE6867613.1"/>
    </source>
</evidence>
<dbReference type="EMBL" id="CAJNAU010000218">
    <property type="protein sequence ID" value="CAE6867613.1"/>
    <property type="molecule type" value="Genomic_DNA"/>
</dbReference>
<keyword evidence="1" id="KW-0732">Signal</keyword>
<proteinExistence type="predicted"/>
<name>A0ABN7NI46_9BURK</name>
<keyword evidence="3" id="KW-1185">Reference proteome</keyword>
<feature type="signal peptide" evidence="1">
    <location>
        <begin position="1"/>
        <end position="21"/>
    </location>
</feature>
<evidence type="ECO:0000256" key="1">
    <source>
        <dbReference type="SAM" id="SignalP"/>
    </source>
</evidence>